<comment type="caution">
    <text evidence="1">The sequence shown here is derived from an EMBL/GenBank/DDBJ whole genome shotgun (WGS) entry which is preliminary data.</text>
</comment>
<evidence type="ECO:0000313" key="1">
    <source>
        <dbReference type="EMBL" id="PAV64491.1"/>
    </source>
</evidence>
<dbReference type="Proteomes" id="UP000218231">
    <property type="component" value="Unassembled WGS sequence"/>
</dbReference>
<organism evidence="1 2">
    <name type="scientific">Diploscapter pachys</name>
    <dbReference type="NCBI Taxonomy" id="2018661"/>
    <lineage>
        <taxon>Eukaryota</taxon>
        <taxon>Metazoa</taxon>
        <taxon>Ecdysozoa</taxon>
        <taxon>Nematoda</taxon>
        <taxon>Chromadorea</taxon>
        <taxon>Rhabditida</taxon>
        <taxon>Rhabditina</taxon>
        <taxon>Rhabditomorpha</taxon>
        <taxon>Rhabditoidea</taxon>
        <taxon>Rhabditidae</taxon>
        <taxon>Diploscapter</taxon>
    </lineage>
</organism>
<proteinExistence type="predicted"/>
<dbReference type="AlphaFoldDB" id="A0A2A2JS57"/>
<keyword evidence="2" id="KW-1185">Reference proteome</keyword>
<name>A0A2A2JS57_9BILA</name>
<sequence>MRLMDTNAYEKLLEKGRNRLKMGDLKTMKVNGFYQTDDFKQKNGSKAFTTLFSQTWTRMVEQPRYYCLDEDCIFANYDRATMLSHCRKMHKQDADCFEDRIEDWKQDDVKSVPRAFWKPY</sequence>
<accession>A0A2A2JS57</accession>
<dbReference type="EMBL" id="LIAE01010257">
    <property type="protein sequence ID" value="PAV64491.1"/>
    <property type="molecule type" value="Genomic_DNA"/>
</dbReference>
<protein>
    <submittedName>
        <fullName evidence="1">Uncharacterized protein</fullName>
    </submittedName>
</protein>
<reference evidence="1 2" key="1">
    <citation type="journal article" date="2017" name="Curr. Biol.">
        <title>Genome architecture and evolution of a unichromosomal asexual nematode.</title>
        <authorList>
            <person name="Fradin H."/>
            <person name="Zegar C."/>
            <person name="Gutwein M."/>
            <person name="Lucas J."/>
            <person name="Kovtun M."/>
            <person name="Corcoran D."/>
            <person name="Baugh L.R."/>
            <person name="Kiontke K."/>
            <person name="Gunsalus K."/>
            <person name="Fitch D.H."/>
            <person name="Piano F."/>
        </authorList>
    </citation>
    <scope>NUCLEOTIDE SEQUENCE [LARGE SCALE GENOMIC DNA]</scope>
    <source>
        <strain evidence="1">PF1309</strain>
    </source>
</reference>
<evidence type="ECO:0000313" key="2">
    <source>
        <dbReference type="Proteomes" id="UP000218231"/>
    </source>
</evidence>
<gene>
    <name evidence="1" type="ORF">WR25_21119</name>
</gene>